<evidence type="ECO:0000313" key="1">
    <source>
        <dbReference type="EMBL" id="SNQ60304.1"/>
    </source>
</evidence>
<sequence>MVAALGSTLVSAAPEDKKVPAGFVHGIVINVDGVDYYLEGPPDGPGGARDIPGHYWVIAGQDRMVGRHYNTGPFGAPNWWSSDAGDGELIYIVQAVIDTWSQEKAETYALRGYVHYHELVSADSGTLHPSKVVWLKHIARTSFTLDGGPHPEFAHDVTPGIDYEFIPNGLTPYPSGG</sequence>
<reference evidence="2" key="1">
    <citation type="submission" date="2017-06" db="EMBL/GenBank/DDBJ databases">
        <authorList>
            <person name="Cremers G."/>
        </authorList>
    </citation>
    <scope>NUCLEOTIDE SEQUENCE [LARGE SCALE GENOMIC DNA]</scope>
</reference>
<dbReference type="AlphaFoldDB" id="A0A284VM20"/>
<organism evidence="1 2">
    <name type="scientific">Candidatus Methanoperedens nitratireducens</name>
    <dbReference type="NCBI Taxonomy" id="1392998"/>
    <lineage>
        <taxon>Archaea</taxon>
        <taxon>Methanobacteriati</taxon>
        <taxon>Methanobacteriota</taxon>
        <taxon>Stenosarchaea group</taxon>
        <taxon>Methanomicrobia</taxon>
        <taxon>Methanosarcinales</taxon>
        <taxon>ANME-2 cluster</taxon>
        <taxon>Candidatus Methanoperedentaceae</taxon>
        <taxon>Candidatus Methanoperedens</taxon>
    </lineage>
</organism>
<accession>A0A284VM20</accession>
<keyword evidence="2" id="KW-1185">Reference proteome</keyword>
<evidence type="ECO:0000313" key="2">
    <source>
        <dbReference type="Proteomes" id="UP000218615"/>
    </source>
</evidence>
<dbReference type="Proteomes" id="UP000218615">
    <property type="component" value="Unassembled WGS sequence"/>
</dbReference>
<protein>
    <submittedName>
        <fullName evidence="1">Selenium-binding protein</fullName>
    </submittedName>
</protein>
<dbReference type="EMBL" id="FZMP01000084">
    <property type="protein sequence ID" value="SNQ60304.1"/>
    <property type="molecule type" value="Genomic_DNA"/>
</dbReference>
<name>A0A284VM20_9EURY</name>
<proteinExistence type="predicted"/>
<gene>
    <name evidence="1" type="ORF">MNV_1740049</name>
</gene>
<dbReference type="RefSeq" id="WP_096204606.1">
    <property type="nucleotide sequence ID" value="NZ_FZMP01000084.1"/>
</dbReference>